<sequence>MAATAAQGYDACVCAARGGMAGRGAIVAAGVATGAAAARARGAAAGAAGAGARAAIDIFLIFLSAMCVEMARGQNAFSSAILETASFPSAILAIYPFVEEQETRLDGFRLFLQPYRYGDLSWRLREVDWLYEFA</sequence>
<dbReference type="AlphaFoldDB" id="A0A5J9VVS5"/>
<protein>
    <submittedName>
        <fullName evidence="1">Uncharacterized protein</fullName>
    </submittedName>
</protein>
<reference evidence="1 2" key="1">
    <citation type="journal article" date="2019" name="Sci. Rep.">
        <title>A high-quality genome of Eragrostis curvula grass provides insights into Poaceae evolution and supports new strategies to enhance forage quality.</title>
        <authorList>
            <person name="Carballo J."/>
            <person name="Santos B.A.C.M."/>
            <person name="Zappacosta D."/>
            <person name="Garbus I."/>
            <person name="Selva J.P."/>
            <person name="Gallo C.A."/>
            <person name="Diaz A."/>
            <person name="Albertini E."/>
            <person name="Caccamo M."/>
            <person name="Echenique V."/>
        </authorList>
    </citation>
    <scope>NUCLEOTIDE SEQUENCE [LARGE SCALE GENOMIC DNA]</scope>
    <source>
        <strain evidence="2">cv. Victoria</strain>
        <tissue evidence="1">Leaf</tissue>
    </source>
</reference>
<feature type="non-terminal residue" evidence="1">
    <location>
        <position position="1"/>
    </location>
</feature>
<proteinExistence type="predicted"/>
<name>A0A5J9VVS5_9POAL</name>
<gene>
    <name evidence="1" type="ORF">EJB05_13175</name>
</gene>
<keyword evidence="2" id="KW-1185">Reference proteome</keyword>
<organism evidence="1 2">
    <name type="scientific">Eragrostis curvula</name>
    <name type="common">weeping love grass</name>
    <dbReference type="NCBI Taxonomy" id="38414"/>
    <lineage>
        <taxon>Eukaryota</taxon>
        <taxon>Viridiplantae</taxon>
        <taxon>Streptophyta</taxon>
        <taxon>Embryophyta</taxon>
        <taxon>Tracheophyta</taxon>
        <taxon>Spermatophyta</taxon>
        <taxon>Magnoliopsida</taxon>
        <taxon>Liliopsida</taxon>
        <taxon>Poales</taxon>
        <taxon>Poaceae</taxon>
        <taxon>PACMAD clade</taxon>
        <taxon>Chloridoideae</taxon>
        <taxon>Eragrostideae</taxon>
        <taxon>Eragrostidinae</taxon>
        <taxon>Eragrostis</taxon>
    </lineage>
</organism>
<evidence type="ECO:0000313" key="2">
    <source>
        <dbReference type="Proteomes" id="UP000324897"/>
    </source>
</evidence>
<comment type="caution">
    <text evidence="1">The sequence shown here is derived from an EMBL/GenBank/DDBJ whole genome shotgun (WGS) entry which is preliminary data.</text>
</comment>
<accession>A0A5J9VVS5</accession>
<dbReference type="Gramene" id="TVU39736">
    <property type="protein sequence ID" value="TVU39736"/>
    <property type="gene ID" value="EJB05_13175"/>
</dbReference>
<evidence type="ECO:0000313" key="1">
    <source>
        <dbReference type="EMBL" id="TVU39736.1"/>
    </source>
</evidence>
<dbReference type="Proteomes" id="UP000324897">
    <property type="component" value="Chromosome 4"/>
</dbReference>
<dbReference type="EMBL" id="RWGY01000007">
    <property type="protein sequence ID" value="TVU39736.1"/>
    <property type="molecule type" value="Genomic_DNA"/>
</dbReference>